<evidence type="ECO:0000313" key="2">
    <source>
        <dbReference type="EMBL" id="WOC52561.1"/>
    </source>
</evidence>
<evidence type="ECO:0000313" key="3">
    <source>
        <dbReference type="Proteomes" id="UP001432059"/>
    </source>
</evidence>
<keyword evidence="1" id="KW-0732">Signal</keyword>
<accession>A0AAU0F376</accession>
<name>A0AAU0F376_9FLAO</name>
<gene>
    <name evidence="2" type="ORF">BPO_1914</name>
</gene>
<feature type="signal peptide" evidence="1">
    <location>
        <begin position="1"/>
        <end position="25"/>
    </location>
</feature>
<evidence type="ECO:0008006" key="4">
    <source>
        <dbReference type="Google" id="ProtNLM"/>
    </source>
</evidence>
<feature type="chain" id="PRO_5043546530" description="DUF4138 domain-containing protein" evidence="1">
    <location>
        <begin position="26"/>
        <end position="285"/>
    </location>
</feature>
<organism evidence="2 3">
    <name type="scientific">Bergeyella porcorum</name>
    <dbReference type="NCBI Taxonomy" id="1735111"/>
    <lineage>
        <taxon>Bacteria</taxon>
        <taxon>Pseudomonadati</taxon>
        <taxon>Bacteroidota</taxon>
        <taxon>Flavobacteriia</taxon>
        <taxon>Flavobacteriales</taxon>
        <taxon>Weeksellaceae</taxon>
        <taxon>Bergeyella</taxon>
    </lineage>
</organism>
<dbReference type="KEGG" id="bpor:BPO_1914"/>
<dbReference type="Proteomes" id="UP001432059">
    <property type="component" value="Chromosome"/>
</dbReference>
<reference evidence="2" key="1">
    <citation type="submission" date="2023-10" db="EMBL/GenBank/DDBJ databases">
        <title>Characterization and whole genome sequencing of a novel strain of Bergeyella porcorum QD2021 isolated from pig.</title>
        <authorList>
            <person name="Liu G."/>
            <person name="Chen C."/>
            <person name="Han X."/>
        </authorList>
    </citation>
    <scope>NUCLEOTIDE SEQUENCE</scope>
    <source>
        <strain evidence="2">QD2021</strain>
    </source>
</reference>
<evidence type="ECO:0000256" key="1">
    <source>
        <dbReference type="SAM" id="SignalP"/>
    </source>
</evidence>
<sequence>MNTIMNKIKKYILLSGVLLGMSANAQSVGITNQQEPVPTGYAFPAESASLDVLFAKKGITLPKYNLTVLNDPENPVNLKQDMALDRNVNGTMIFNEGGAGNTNARGYYLWVRDRWHLVIRKGEEPQQMSVMIPTQTVVLEANVAKRPLSGLELVDTSIEGAAVVGGNKITLPAGKYVYKYLVDLNTTGADTGHVFPGSTGVYNYNLCAVSSYLTDELGNVIGDVVKENKIIRPVNDAFNFFKGMFIFELTKETTIQHNFQFNTGNQTSKPQRVRTNFVISILKTS</sequence>
<keyword evidence="3" id="KW-1185">Reference proteome</keyword>
<dbReference type="EMBL" id="CP136426">
    <property type="protein sequence ID" value="WOC52561.1"/>
    <property type="molecule type" value="Genomic_DNA"/>
</dbReference>
<proteinExistence type="predicted"/>
<dbReference type="AlphaFoldDB" id="A0AAU0F376"/>
<protein>
    <recommendedName>
        <fullName evidence="4">DUF4138 domain-containing protein</fullName>
    </recommendedName>
</protein>